<dbReference type="AlphaFoldDB" id="A0A8T1VL38"/>
<gene>
    <name evidence="2" type="ORF">PHYPSEUDO_005376</name>
</gene>
<feature type="compositionally biased region" description="Low complexity" evidence="1">
    <location>
        <begin position="127"/>
        <end position="153"/>
    </location>
</feature>
<feature type="region of interest" description="Disordered" evidence="1">
    <location>
        <begin position="67"/>
        <end position="166"/>
    </location>
</feature>
<organism evidence="2 3">
    <name type="scientific">Phytophthora pseudosyringae</name>
    <dbReference type="NCBI Taxonomy" id="221518"/>
    <lineage>
        <taxon>Eukaryota</taxon>
        <taxon>Sar</taxon>
        <taxon>Stramenopiles</taxon>
        <taxon>Oomycota</taxon>
        <taxon>Peronosporomycetes</taxon>
        <taxon>Peronosporales</taxon>
        <taxon>Peronosporaceae</taxon>
        <taxon>Phytophthora</taxon>
    </lineage>
</organism>
<dbReference type="OrthoDB" id="73949at2759"/>
<feature type="compositionally biased region" description="Basic and acidic residues" evidence="1">
    <location>
        <begin position="154"/>
        <end position="166"/>
    </location>
</feature>
<dbReference type="EMBL" id="JAGDFM010000223">
    <property type="protein sequence ID" value="KAG7382015.1"/>
    <property type="molecule type" value="Genomic_DNA"/>
</dbReference>
<comment type="caution">
    <text evidence="2">The sequence shown here is derived from an EMBL/GenBank/DDBJ whole genome shotgun (WGS) entry which is preliminary data.</text>
</comment>
<feature type="region of interest" description="Disordered" evidence="1">
    <location>
        <begin position="1"/>
        <end position="22"/>
    </location>
</feature>
<feature type="compositionally biased region" description="Acidic residues" evidence="1">
    <location>
        <begin position="67"/>
        <end position="80"/>
    </location>
</feature>
<keyword evidence="3" id="KW-1185">Reference proteome</keyword>
<dbReference type="Proteomes" id="UP000694044">
    <property type="component" value="Unassembled WGS sequence"/>
</dbReference>
<evidence type="ECO:0000256" key="1">
    <source>
        <dbReference type="SAM" id="MobiDB-lite"/>
    </source>
</evidence>
<accession>A0A8T1VL38</accession>
<reference evidence="2" key="1">
    <citation type="submission" date="2021-02" db="EMBL/GenBank/DDBJ databases">
        <authorList>
            <person name="Palmer J.M."/>
        </authorList>
    </citation>
    <scope>NUCLEOTIDE SEQUENCE</scope>
    <source>
        <strain evidence="2">SCRP734</strain>
    </source>
</reference>
<name>A0A8T1VL38_9STRA</name>
<feature type="compositionally biased region" description="Polar residues" evidence="1">
    <location>
        <begin position="91"/>
        <end position="103"/>
    </location>
</feature>
<sequence length="166" mass="18229">MAMRSAREIRGLPAGSDEDDLDLTSTDCEMVLSKDEFDMLQAFHRFVPLPALTSRILRVLCEDDLQVPEASPDDAEDDGSEATNPPRADQGRQSAISQTSTPGNILRGHPCRPSNLRKKPHYQINLTAQTPRIQQQQQQQPASSGSPSSSRGSTDSERSERPESQG</sequence>
<proteinExistence type="predicted"/>
<protein>
    <submittedName>
        <fullName evidence="2">Uncharacterized protein</fullName>
    </submittedName>
</protein>
<feature type="compositionally biased region" description="Basic and acidic residues" evidence="1">
    <location>
        <begin position="1"/>
        <end position="10"/>
    </location>
</feature>
<evidence type="ECO:0000313" key="3">
    <source>
        <dbReference type="Proteomes" id="UP000694044"/>
    </source>
</evidence>
<evidence type="ECO:0000313" key="2">
    <source>
        <dbReference type="EMBL" id="KAG7382015.1"/>
    </source>
</evidence>